<evidence type="ECO:0000313" key="1">
    <source>
        <dbReference type="EMBL" id="VAW64187.1"/>
    </source>
</evidence>
<evidence type="ECO:0008006" key="2">
    <source>
        <dbReference type="Google" id="ProtNLM"/>
    </source>
</evidence>
<accession>A0A3B0XLZ8</accession>
<dbReference type="EMBL" id="UOFI01000054">
    <property type="protein sequence ID" value="VAW64187.1"/>
    <property type="molecule type" value="Genomic_DNA"/>
</dbReference>
<protein>
    <recommendedName>
        <fullName evidence="2">Solitary outer membrane autotransporter beta-barrel domain-containing protein</fullName>
    </recommendedName>
</protein>
<organism evidence="1">
    <name type="scientific">hydrothermal vent metagenome</name>
    <dbReference type="NCBI Taxonomy" id="652676"/>
    <lineage>
        <taxon>unclassified sequences</taxon>
        <taxon>metagenomes</taxon>
        <taxon>ecological metagenomes</taxon>
    </lineage>
</organism>
<sequence>MRSNKIFLQLSLILLLNLLFCVTAQADIDELYHLSIGTNISLFDTDISINDSSIDLESDLNYDRQTNASWVSGWYRVGDNHRIKLTYLPIKRSSFLESKKDITINDTTIKAGAFISSNTRSDIIDFSYIYSLHKSPQFEVGFSAGIYWLLNTTKTVAAGEIQAADADQPVFKSDYFTQQKLQAPMPLFGLTADYEFANNWRTNASLRYLSLQVNDISGKILSADIAIEYYFNNNWGIGASIAAFNLDAKSVGIITTTTLGWSLNGAQIYAIFKF</sequence>
<name>A0A3B0XLZ8_9ZZZZ</name>
<dbReference type="AlphaFoldDB" id="A0A3B0XLZ8"/>
<proteinExistence type="predicted"/>
<gene>
    <name evidence="1" type="ORF">MNBD_GAMMA09-1335</name>
</gene>
<reference evidence="1" key="1">
    <citation type="submission" date="2018-06" db="EMBL/GenBank/DDBJ databases">
        <authorList>
            <person name="Zhirakovskaya E."/>
        </authorList>
    </citation>
    <scope>NUCLEOTIDE SEQUENCE</scope>
</reference>